<accession>X0T0D7</accession>
<gene>
    <name evidence="1" type="ORF">S01H1_09116</name>
</gene>
<organism evidence="1">
    <name type="scientific">marine sediment metagenome</name>
    <dbReference type="NCBI Taxonomy" id="412755"/>
    <lineage>
        <taxon>unclassified sequences</taxon>
        <taxon>metagenomes</taxon>
        <taxon>ecological metagenomes</taxon>
    </lineage>
</organism>
<sequence length="52" mass="6286">MESVYEILKELESDNSGIFKKGTLNKYKYDDDLKRFFVLTLDKSINYYIRKI</sequence>
<comment type="caution">
    <text evidence="1">The sequence shown here is derived from an EMBL/GenBank/DDBJ whole genome shotgun (WGS) entry which is preliminary data.</text>
</comment>
<feature type="non-terminal residue" evidence="1">
    <location>
        <position position="52"/>
    </location>
</feature>
<dbReference type="AlphaFoldDB" id="X0T0D7"/>
<dbReference type="EMBL" id="BARS01004658">
    <property type="protein sequence ID" value="GAF81637.1"/>
    <property type="molecule type" value="Genomic_DNA"/>
</dbReference>
<protein>
    <submittedName>
        <fullName evidence="1">Uncharacterized protein</fullName>
    </submittedName>
</protein>
<reference evidence="1" key="1">
    <citation type="journal article" date="2014" name="Front. Microbiol.">
        <title>High frequency of phylogenetically diverse reductive dehalogenase-homologous genes in deep subseafloor sedimentary metagenomes.</title>
        <authorList>
            <person name="Kawai M."/>
            <person name="Futagami T."/>
            <person name="Toyoda A."/>
            <person name="Takaki Y."/>
            <person name="Nishi S."/>
            <person name="Hori S."/>
            <person name="Arai W."/>
            <person name="Tsubouchi T."/>
            <person name="Morono Y."/>
            <person name="Uchiyama I."/>
            <person name="Ito T."/>
            <person name="Fujiyama A."/>
            <person name="Inagaki F."/>
            <person name="Takami H."/>
        </authorList>
    </citation>
    <scope>NUCLEOTIDE SEQUENCE</scope>
    <source>
        <strain evidence="1">Expedition CK06-06</strain>
    </source>
</reference>
<evidence type="ECO:0000313" key="1">
    <source>
        <dbReference type="EMBL" id="GAF81637.1"/>
    </source>
</evidence>
<proteinExistence type="predicted"/>
<name>X0T0D7_9ZZZZ</name>